<name>A0A8A1LC82_AJEC8</name>
<dbReference type="EMBL" id="CP069102">
    <property type="protein sequence ID" value="QSS50064.1"/>
    <property type="molecule type" value="Genomic_DNA"/>
</dbReference>
<proteinExistence type="predicted"/>
<dbReference type="AlphaFoldDB" id="A0A8A1LC82"/>
<evidence type="ECO:0000313" key="1">
    <source>
        <dbReference type="EMBL" id="QSS50064.1"/>
    </source>
</evidence>
<evidence type="ECO:0000313" key="2">
    <source>
        <dbReference type="Proteomes" id="UP000663419"/>
    </source>
</evidence>
<organism evidence="1 2">
    <name type="scientific">Ajellomyces capsulatus (strain H88)</name>
    <name type="common">Darling's disease fungus</name>
    <name type="synonym">Histoplasma capsulatum</name>
    <dbReference type="NCBI Taxonomy" id="544711"/>
    <lineage>
        <taxon>Eukaryota</taxon>
        <taxon>Fungi</taxon>
        <taxon>Dikarya</taxon>
        <taxon>Ascomycota</taxon>
        <taxon>Pezizomycotina</taxon>
        <taxon>Eurotiomycetes</taxon>
        <taxon>Eurotiomycetidae</taxon>
        <taxon>Onygenales</taxon>
        <taxon>Ajellomycetaceae</taxon>
        <taxon>Histoplasma</taxon>
    </lineage>
</organism>
<dbReference type="Proteomes" id="UP000663419">
    <property type="component" value="Chromosome 1"/>
</dbReference>
<protein>
    <submittedName>
        <fullName evidence="1">Uncharacterized protein</fullName>
    </submittedName>
</protein>
<reference evidence="1" key="1">
    <citation type="submission" date="2021-01" db="EMBL/GenBank/DDBJ databases">
        <title>Chromosome-level genome assembly of a human fungal pathogen reveals clustering of transcriptionally co-regulated genes.</title>
        <authorList>
            <person name="Voorhies M."/>
            <person name="Cohen S."/>
            <person name="Shea T.P."/>
            <person name="Petrus S."/>
            <person name="Munoz J.F."/>
            <person name="Poplawski S."/>
            <person name="Goldman W.E."/>
            <person name="Michael T."/>
            <person name="Cuomo C.A."/>
            <person name="Sil A."/>
            <person name="Beyhan S."/>
        </authorList>
    </citation>
    <scope>NUCLEOTIDE SEQUENCE</scope>
    <source>
        <strain evidence="1">H88</strain>
    </source>
</reference>
<sequence length="148" mass="16811">MVVKLSIDVMKRTLKAFVISFAVNSGVYVSRALSPHNLAGNNNSGNYLQRDFSFPLCARNKFSSPQHSPFLQWYLPKETLRPHVEEEVTPAKVGLTVAGALWTVQKKEILLHNRGGYGCTKPLQEYTMDISQPRWPGERRQGAGRRYY</sequence>
<dbReference type="VEuPathDB" id="FungiDB:I7I53_10619"/>
<gene>
    <name evidence="1" type="ORF">I7I53_10619</name>
</gene>
<accession>A0A8A1LC82</accession>